<feature type="compositionally biased region" description="Polar residues" evidence="13">
    <location>
        <begin position="231"/>
        <end position="240"/>
    </location>
</feature>
<keyword evidence="6" id="KW-0963">Cytoplasm</keyword>
<evidence type="ECO:0000313" key="15">
    <source>
        <dbReference type="EMBL" id="KAK3602842.1"/>
    </source>
</evidence>
<reference evidence="15" key="2">
    <citation type="journal article" date="2021" name="Genome Biol. Evol.">
        <title>Developing a high-quality reference genome for a parasitic bivalve with doubly uniparental inheritance (Bivalvia: Unionida).</title>
        <authorList>
            <person name="Smith C.H."/>
        </authorList>
    </citation>
    <scope>NUCLEOTIDE SEQUENCE</scope>
    <source>
        <strain evidence="15">CHS0354</strain>
        <tissue evidence="15">Mantle</tissue>
    </source>
</reference>
<keyword evidence="16" id="KW-1185">Reference proteome</keyword>
<evidence type="ECO:0000256" key="9">
    <source>
        <dbReference type="ARBA" id="ARBA00023121"/>
    </source>
</evidence>
<proteinExistence type="inferred from homology"/>
<evidence type="ECO:0000256" key="7">
    <source>
        <dbReference type="ARBA" id="ARBA00022787"/>
    </source>
</evidence>
<dbReference type="GO" id="GO:0035694">
    <property type="term" value="P:mitochondrial protein catabolic process"/>
    <property type="evidence" value="ECO:0007669"/>
    <property type="project" value="InterPro"/>
</dbReference>
<accession>A0AAE0T2Y9</accession>
<keyword evidence="9" id="KW-0446">Lipid-binding</keyword>
<comment type="caution">
    <text evidence="15">The sequence shown here is derived from an EMBL/GenBank/DDBJ whole genome shotgun (WGS) entry which is preliminary data.</text>
</comment>
<dbReference type="GO" id="GO:0008289">
    <property type="term" value="F:lipid binding"/>
    <property type="evidence" value="ECO:0007669"/>
    <property type="project" value="UniProtKB-KW"/>
</dbReference>
<feature type="compositionally biased region" description="Basic and acidic residues" evidence="13">
    <location>
        <begin position="243"/>
        <end position="257"/>
    </location>
</feature>
<evidence type="ECO:0000313" key="16">
    <source>
        <dbReference type="Proteomes" id="UP001195483"/>
    </source>
</evidence>
<evidence type="ECO:0000256" key="2">
    <source>
        <dbReference type="ARBA" id="ARBA00004305"/>
    </source>
</evidence>
<evidence type="ECO:0000256" key="1">
    <source>
        <dbReference type="ARBA" id="ARBA00004294"/>
    </source>
</evidence>
<evidence type="ECO:0000256" key="3">
    <source>
        <dbReference type="ARBA" id="ARBA00004496"/>
    </source>
</evidence>
<keyword evidence="10" id="KW-0496">Mitochondrion</keyword>
<feature type="region of interest" description="Disordered" evidence="13">
    <location>
        <begin position="215"/>
        <end position="287"/>
    </location>
</feature>
<evidence type="ECO:0000256" key="10">
    <source>
        <dbReference type="ARBA" id="ARBA00023128"/>
    </source>
</evidence>
<evidence type="ECO:0000256" key="8">
    <source>
        <dbReference type="ARBA" id="ARBA00023054"/>
    </source>
</evidence>
<keyword evidence="8" id="KW-0175">Coiled coil</keyword>
<keyword evidence="7" id="KW-1000">Mitochondrion outer membrane</keyword>
<evidence type="ECO:0000256" key="4">
    <source>
        <dbReference type="ARBA" id="ARBA00008233"/>
    </source>
</evidence>
<feature type="domain" description="Mitochondria-eating protein C-terminal" evidence="14">
    <location>
        <begin position="287"/>
        <end position="486"/>
    </location>
</feature>
<evidence type="ECO:0000256" key="5">
    <source>
        <dbReference type="ARBA" id="ARBA00019863"/>
    </source>
</evidence>
<protein>
    <recommendedName>
        <fullName evidence="5">Mitochondria-eating protein</fullName>
    </recommendedName>
    <alternativeName>
        <fullName evidence="12">Spermatogenesis-associated protein 18</fullName>
    </alternativeName>
</protein>
<comment type="similarity">
    <text evidence="4">Belongs to the MIEAP family.</text>
</comment>
<evidence type="ECO:0000256" key="6">
    <source>
        <dbReference type="ARBA" id="ARBA00022490"/>
    </source>
</evidence>
<gene>
    <name evidence="15" type="ORF">CHS0354_026401</name>
</gene>
<dbReference type="GO" id="GO:0005741">
    <property type="term" value="C:mitochondrial outer membrane"/>
    <property type="evidence" value="ECO:0007669"/>
    <property type="project" value="UniProtKB-SubCell"/>
</dbReference>
<dbReference type="InterPro" id="IPR031981">
    <property type="entry name" value="MIEAP_C"/>
</dbReference>
<dbReference type="EMBL" id="JAEAOA010001575">
    <property type="protein sequence ID" value="KAK3602842.1"/>
    <property type="molecule type" value="Genomic_DNA"/>
</dbReference>
<dbReference type="Proteomes" id="UP001195483">
    <property type="component" value="Unassembled WGS sequence"/>
</dbReference>
<dbReference type="InterPro" id="IPR026169">
    <property type="entry name" value="MIEAP"/>
</dbReference>
<evidence type="ECO:0000256" key="13">
    <source>
        <dbReference type="SAM" id="MobiDB-lite"/>
    </source>
</evidence>
<name>A0AAE0T2Y9_9BIVA</name>
<keyword evidence="11" id="KW-0472">Membrane</keyword>
<reference evidence="15" key="3">
    <citation type="submission" date="2023-05" db="EMBL/GenBank/DDBJ databases">
        <authorList>
            <person name="Smith C.H."/>
        </authorList>
    </citation>
    <scope>NUCLEOTIDE SEQUENCE</scope>
    <source>
        <strain evidence="15">CHS0354</strain>
        <tissue evidence="15">Mantle</tissue>
    </source>
</reference>
<reference evidence="15" key="1">
    <citation type="journal article" date="2021" name="Genome Biol. Evol.">
        <title>A High-Quality Reference Genome for a Parasitic Bivalve with Doubly Uniparental Inheritance (Bivalvia: Unionida).</title>
        <authorList>
            <person name="Smith C.H."/>
        </authorList>
    </citation>
    <scope>NUCLEOTIDE SEQUENCE</scope>
    <source>
        <strain evidence="15">CHS0354</strain>
    </source>
</reference>
<dbReference type="PANTHER" id="PTHR21771">
    <property type="entry name" value="MITOCHONDRIA-EATING PROTEIN-RELATED"/>
    <property type="match status" value="1"/>
</dbReference>
<dbReference type="AlphaFoldDB" id="A0AAE0T2Y9"/>
<dbReference type="PANTHER" id="PTHR21771:SF0">
    <property type="entry name" value="MITOCHONDRIA-EATING PROTEIN"/>
    <property type="match status" value="1"/>
</dbReference>
<sequence length="496" mass="57493">MVENNIDMIEEILTDLQNNDFSRLTSFNICKARKGIQYMQKHLPEIKSISFIVDFFHEHIKKIEWMKETEIMNHVKNTQLEDAKKEIESCKTRMRELKQQGLEPRVGSSSSFRSSTECSTHLPSTLGLIKTIVEEEEFKERLYNMTSSSSMYINDGNDETLANLRKQIQERNQTFRVMEEKLQNCEQIFTHFCDGQALGNDGSDQERGEMKKLTEVEKLKESNPDLLSRRTLVNSGSDQGSGEMKKLTEEEKLKESNTDLLNRLSRTASEKLRNENPNITDLGDQNRPSKLAEQFSELYDNEWTYAFEELSNTVQSDEQRITTLLEIVMRAFQLCEKTTEEQFENLKRALRKEMLFASDSKNGEETDEGQNVVFDEVILSLRELRQRCAIVSIPKLKQMIAEHESEGTAPKAEQGIKLKLYTDRCVELAWMMCIQNPQMYLYRCEAGVPSEENFRSYTRSGTVVEYCVWPCVYLHKGGPIMMKGVAQMIDPTQREK</sequence>
<dbReference type="Pfam" id="PF16026">
    <property type="entry name" value="MIEAP"/>
    <property type="match status" value="1"/>
</dbReference>
<feature type="compositionally biased region" description="Polar residues" evidence="13">
    <location>
        <begin position="258"/>
        <end position="267"/>
    </location>
</feature>
<dbReference type="GO" id="GO:0035695">
    <property type="term" value="P:mitophagy by internal vacuole formation"/>
    <property type="evidence" value="ECO:0007669"/>
    <property type="project" value="TreeGrafter"/>
</dbReference>
<dbReference type="GO" id="GO:0005759">
    <property type="term" value="C:mitochondrial matrix"/>
    <property type="evidence" value="ECO:0007669"/>
    <property type="project" value="UniProtKB-SubCell"/>
</dbReference>
<evidence type="ECO:0000256" key="11">
    <source>
        <dbReference type="ARBA" id="ARBA00023136"/>
    </source>
</evidence>
<comment type="subcellular location">
    <subcellularLocation>
        <location evidence="3">Cytoplasm</location>
    </subcellularLocation>
    <subcellularLocation>
        <location evidence="2">Mitochondrion matrix</location>
    </subcellularLocation>
    <subcellularLocation>
        <location evidence="1">Mitochondrion outer membrane</location>
    </subcellularLocation>
</comment>
<organism evidence="15 16">
    <name type="scientific">Potamilus streckersoni</name>
    <dbReference type="NCBI Taxonomy" id="2493646"/>
    <lineage>
        <taxon>Eukaryota</taxon>
        <taxon>Metazoa</taxon>
        <taxon>Spiralia</taxon>
        <taxon>Lophotrochozoa</taxon>
        <taxon>Mollusca</taxon>
        <taxon>Bivalvia</taxon>
        <taxon>Autobranchia</taxon>
        <taxon>Heteroconchia</taxon>
        <taxon>Palaeoheterodonta</taxon>
        <taxon>Unionida</taxon>
        <taxon>Unionoidea</taxon>
        <taxon>Unionidae</taxon>
        <taxon>Ambleminae</taxon>
        <taxon>Lampsilini</taxon>
        <taxon>Potamilus</taxon>
    </lineage>
</organism>
<evidence type="ECO:0000259" key="14">
    <source>
        <dbReference type="Pfam" id="PF16026"/>
    </source>
</evidence>
<evidence type="ECO:0000256" key="12">
    <source>
        <dbReference type="ARBA" id="ARBA00032687"/>
    </source>
</evidence>